<dbReference type="RefSeq" id="WP_115356284.1">
    <property type="nucleotide sequence ID" value="NZ_UHEW01000005.1"/>
</dbReference>
<evidence type="ECO:0000256" key="1">
    <source>
        <dbReference type="SAM" id="Phobius"/>
    </source>
</evidence>
<organism evidence="2 3">
    <name type="scientific">Streptococcus agalactiae</name>
    <dbReference type="NCBI Taxonomy" id="1311"/>
    <lineage>
        <taxon>Bacteria</taxon>
        <taxon>Bacillati</taxon>
        <taxon>Bacillota</taxon>
        <taxon>Bacilli</taxon>
        <taxon>Lactobacillales</taxon>
        <taxon>Streptococcaceae</taxon>
        <taxon>Streptococcus</taxon>
    </lineage>
</organism>
<feature type="transmembrane region" description="Helical" evidence="1">
    <location>
        <begin position="171"/>
        <end position="191"/>
    </location>
</feature>
<gene>
    <name evidence="2" type="ORF">NCTC9828_01424</name>
</gene>
<sequence>MKKMLRMIQFSFLENMRNYGIIISSIIPSFVFLIVGLAIKSILKDTDVVSLLLYGQFLPMGLMLLVLSFSFTLNISSFTEKRETKFFDFLSHTDVSKLEFYIGTFAAMLLLFNVFQLPLLFVFLSLVKNMYSHIIPLAVASNLIFIVMYPLGVLISLFIKSLSKVNAIMTPINLILMFSISMPTLFASLLGKEVTAFYKYLFWNPLILLNDFILFEMNVSQKMWLSKEISLLLLFVLFLVFALAVRFFEKEKFRKFENIAQ</sequence>
<comment type="caution">
    <text evidence="2">The sequence shown here is derived from an EMBL/GenBank/DDBJ whole genome shotgun (WGS) entry which is preliminary data.</text>
</comment>
<evidence type="ECO:0000313" key="2">
    <source>
        <dbReference type="EMBL" id="SUN29148.1"/>
    </source>
</evidence>
<feature type="transmembrane region" description="Helical" evidence="1">
    <location>
        <begin position="21"/>
        <end position="39"/>
    </location>
</feature>
<keyword evidence="1" id="KW-1133">Transmembrane helix</keyword>
<reference evidence="2 3" key="1">
    <citation type="submission" date="2018-06" db="EMBL/GenBank/DDBJ databases">
        <authorList>
            <consortium name="Pathogen Informatics"/>
            <person name="Doyle S."/>
        </authorList>
    </citation>
    <scope>NUCLEOTIDE SEQUENCE [LARGE SCALE GENOMIC DNA]</scope>
    <source>
        <strain evidence="2 3">NCTC9828</strain>
    </source>
</reference>
<protein>
    <recommendedName>
        <fullName evidence="4">ABC transporter permease</fullName>
    </recommendedName>
</protein>
<feature type="transmembrane region" description="Helical" evidence="1">
    <location>
        <begin position="133"/>
        <end position="159"/>
    </location>
</feature>
<proteinExistence type="predicted"/>
<dbReference type="Proteomes" id="UP000255140">
    <property type="component" value="Unassembled WGS sequence"/>
</dbReference>
<feature type="transmembrane region" description="Helical" evidence="1">
    <location>
        <begin position="229"/>
        <end position="248"/>
    </location>
</feature>
<evidence type="ECO:0000313" key="3">
    <source>
        <dbReference type="Proteomes" id="UP000255140"/>
    </source>
</evidence>
<name>A0AB74H6I2_STRAG</name>
<keyword evidence="1" id="KW-0472">Membrane</keyword>
<accession>A0AB74H6I2</accession>
<feature type="transmembrane region" description="Helical" evidence="1">
    <location>
        <begin position="51"/>
        <end position="79"/>
    </location>
</feature>
<keyword evidence="1" id="KW-0812">Transmembrane</keyword>
<evidence type="ECO:0008006" key="4">
    <source>
        <dbReference type="Google" id="ProtNLM"/>
    </source>
</evidence>
<dbReference type="EMBL" id="UHEW01000005">
    <property type="protein sequence ID" value="SUN29148.1"/>
    <property type="molecule type" value="Genomic_DNA"/>
</dbReference>
<feature type="transmembrane region" description="Helical" evidence="1">
    <location>
        <begin position="100"/>
        <end position="127"/>
    </location>
</feature>
<dbReference type="AlphaFoldDB" id="A0AB74H6I2"/>